<dbReference type="KEGG" id="anf:AQPE_2397"/>
<dbReference type="GO" id="GO:0009279">
    <property type="term" value="C:cell outer membrane"/>
    <property type="evidence" value="ECO:0007669"/>
    <property type="project" value="InterPro"/>
</dbReference>
<protein>
    <recommendedName>
        <fullName evidence="4">DUF5020 domain-containing protein</fullName>
    </recommendedName>
</protein>
<dbReference type="InterPro" id="IPR036777">
    <property type="entry name" value="Channel_Tsx-like_sf"/>
</dbReference>
<reference evidence="2" key="1">
    <citation type="journal article" date="2020" name="Int. J. Syst. Evol. Microbiol.">
        <title>Aquipluma nitroreducens gen. nov. sp. nov., a novel facultatively anaerobic bacterium isolated from a freshwater lake.</title>
        <authorList>
            <person name="Watanabe M."/>
            <person name="Kojima H."/>
            <person name="Fukui M."/>
        </authorList>
    </citation>
    <scope>NUCLEOTIDE SEQUENCE</scope>
    <source>
        <strain evidence="2">MeG22</strain>
    </source>
</reference>
<name>A0A5K7S9Q5_9BACT</name>
<evidence type="ECO:0000256" key="1">
    <source>
        <dbReference type="SAM" id="SignalP"/>
    </source>
</evidence>
<evidence type="ECO:0000313" key="2">
    <source>
        <dbReference type="EMBL" id="BBE18235.1"/>
    </source>
</evidence>
<sequence length="235" mass="26735">MKKLVLVLFVSLLTLGTFAQNLQTHYDMGKDRGYITTTVEMFRPDKTGNTFFFIDMDYGSNGVKNSPSLAYFEIARCFKLGKSPFSWHVEYNGGLFNSYGAANNISNAWLTGVDYSWNAKDFSKGFSLKALYKNIANTTDSKPNNFQLTAVWYFDFAKGKLRFDGFADFWREGHMVSADGWKTANEKKFIFLTEPQLWYNCTKKFAIGSEVEISSNFAGHDGFMINPTAALKYTF</sequence>
<evidence type="ECO:0008006" key="4">
    <source>
        <dbReference type="Google" id="ProtNLM"/>
    </source>
</evidence>
<dbReference type="Pfam" id="PF16412">
    <property type="entry name" value="DUF5020"/>
    <property type="match status" value="1"/>
</dbReference>
<dbReference type="EMBL" id="AP018694">
    <property type="protein sequence ID" value="BBE18235.1"/>
    <property type="molecule type" value="Genomic_DNA"/>
</dbReference>
<feature type="chain" id="PRO_5024467165" description="DUF5020 domain-containing protein" evidence="1">
    <location>
        <begin position="20"/>
        <end position="235"/>
    </location>
</feature>
<dbReference type="AlphaFoldDB" id="A0A5K7S9Q5"/>
<feature type="signal peptide" evidence="1">
    <location>
        <begin position="1"/>
        <end position="19"/>
    </location>
</feature>
<accession>A0A5K7S9Q5</accession>
<evidence type="ECO:0000313" key="3">
    <source>
        <dbReference type="Proteomes" id="UP001193389"/>
    </source>
</evidence>
<dbReference type="RefSeq" id="WP_318351160.1">
    <property type="nucleotide sequence ID" value="NZ_AP018694.1"/>
</dbReference>
<gene>
    <name evidence="2" type="ORF">AQPE_2397</name>
</gene>
<proteinExistence type="predicted"/>
<dbReference type="SUPFAM" id="SSF111364">
    <property type="entry name" value="Tsx-like channel"/>
    <property type="match status" value="1"/>
</dbReference>
<organism evidence="2 3">
    <name type="scientific">Aquipluma nitroreducens</name>
    <dbReference type="NCBI Taxonomy" id="2010828"/>
    <lineage>
        <taxon>Bacteria</taxon>
        <taxon>Pseudomonadati</taxon>
        <taxon>Bacteroidota</taxon>
        <taxon>Bacteroidia</taxon>
        <taxon>Marinilabiliales</taxon>
        <taxon>Prolixibacteraceae</taxon>
        <taxon>Aquipluma</taxon>
    </lineage>
</organism>
<keyword evidence="1" id="KW-0732">Signal</keyword>
<keyword evidence="3" id="KW-1185">Reference proteome</keyword>
<dbReference type="Proteomes" id="UP001193389">
    <property type="component" value="Chromosome"/>
</dbReference>